<gene>
    <name evidence="1" type="ORF">H8B17_16645</name>
</gene>
<keyword evidence="2" id="KW-1185">Reference proteome</keyword>
<dbReference type="RefSeq" id="WP_190310356.1">
    <property type="nucleotide sequence ID" value="NZ_JACNYK010000005.1"/>
</dbReference>
<proteinExistence type="predicted"/>
<comment type="caution">
    <text evidence="1">The sequence shown here is derived from an EMBL/GenBank/DDBJ whole genome shotgun (WGS) entry which is preliminary data.</text>
</comment>
<sequence>MGKHLDFMDKMERFKLIKWYISDFFRAKAAFGLENVGFLFPHVKTDTEEAALYQVSIKTFDSWVVYDMKRWDSEINMFVDEFQLVDKRHDIDLYKESTESEQKEIRDWLRKLIEESYFTENRDPDEICEKCCADLGHYIEPKNLFTVLHEEVPPIIKRIEHKNGAYYIAV</sequence>
<dbReference type="EMBL" id="JACNYK010000005">
    <property type="protein sequence ID" value="MBD1427212.1"/>
    <property type="molecule type" value="Genomic_DNA"/>
</dbReference>
<accession>A0ABR7Y7G9</accession>
<protein>
    <submittedName>
        <fullName evidence="1">Uncharacterized protein</fullName>
    </submittedName>
</protein>
<dbReference type="Proteomes" id="UP000606494">
    <property type="component" value="Unassembled WGS sequence"/>
</dbReference>
<evidence type="ECO:0000313" key="2">
    <source>
        <dbReference type="Proteomes" id="UP000606494"/>
    </source>
</evidence>
<evidence type="ECO:0000313" key="1">
    <source>
        <dbReference type="EMBL" id="MBD1427212.1"/>
    </source>
</evidence>
<organism evidence="1 2">
    <name type="scientific">Sphingobacterium arenae</name>
    <dbReference type="NCBI Taxonomy" id="1280598"/>
    <lineage>
        <taxon>Bacteria</taxon>
        <taxon>Pseudomonadati</taxon>
        <taxon>Bacteroidota</taxon>
        <taxon>Sphingobacteriia</taxon>
        <taxon>Sphingobacteriales</taxon>
        <taxon>Sphingobacteriaceae</taxon>
        <taxon>Sphingobacterium</taxon>
    </lineage>
</organism>
<name>A0ABR7Y7G9_9SPHI</name>
<reference evidence="1 2" key="1">
    <citation type="submission" date="2020-08" db="EMBL/GenBank/DDBJ databases">
        <title>Sphingobacterium sp. DN00404 isolated from aquaculture water.</title>
        <authorList>
            <person name="Zhang M."/>
        </authorList>
    </citation>
    <scope>NUCLEOTIDE SEQUENCE [LARGE SCALE GENOMIC DNA]</scope>
    <source>
        <strain evidence="1 2">KCTC 32294</strain>
    </source>
</reference>